<feature type="transmembrane region" description="Helical" evidence="2">
    <location>
        <begin position="397"/>
        <end position="417"/>
    </location>
</feature>
<dbReference type="InterPro" id="IPR036890">
    <property type="entry name" value="HATPase_C_sf"/>
</dbReference>
<dbReference type="GO" id="GO:0016301">
    <property type="term" value="F:kinase activity"/>
    <property type="evidence" value="ECO:0007669"/>
    <property type="project" value="UniProtKB-KW"/>
</dbReference>
<evidence type="ECO:0000313" key="4">
    <source>
        <dbReference type="EMBL" id="MFD1000483.1"/>
    </source>
</evidence>
<sequence>MSRKLLLYSVITTFLLMGMNCFAQKKAESYKSLKKRSTRTEAEQLLQEAETLKYNNPDEALDKVQEALAMSIAQHDDFTEGRSYILLAEINEGIFVWKLAYENYLRAQEKLSAYSVTEEYIKTIKGLGNTSLELKNYDAALKYYEQGLSMRLSGTGQRELLIGKSEVYYQMGNYQEALKILETLRNPKGYDQQVENLITKVKVRMNEVDKPQNIYGNSLNTIRSGKSVSPKEQEAVQETKEEISDALQENKLYDEEIGLRKQSIEYNLETKNLAEVSKDKVAISKSLDAKGETSAAIKEAEEAASIADTINNPKEQANAFLSLATLYEKNGQPDKALNAFKKYSEAVSKNEKLNESMLTEKSELIRKQKDIEEYTKNVYIGQREETIEEETVFRQQLIIYGLLAIILIIAITSFFIFKNAQASKLANRLLALKSLRGQMNPHFIFNALNSVNQFISQQDERTANRFLSEFALLMRLVLEHSQEDFITLQKEQEILSLYLKLEHYRFRDKFDYEIKSDESINTEAIQIPPMLIQPYIENAVWHGLRYKDEKGKLSLHFYKQNGSLVAEITDDGIGRKRSTELKTENQKKHNSTGLKNIEERLAIINKVYKVSYRVVIEDRTDNSGTRVSVYMPINSKIKSYDESRNY</sequence>
<dbReference type="Proteomes" id="UP001597112">
    <property type="component" value="Unassembled WGS sequence"/>
</dbReference>
<dbReference type="SMART" id="SM00028">
    <property type="entry name" value="TPR"/>
    <property type="match status" value="3"/>
</dbReference>
<feature type="repeat" description="TPR" evidence="1">
    <location>
        <begin position="317"/>
        <end position="350"/>
    </location>
</feature>
<accession>A0ABW3K5I2</accession>
<feature type="domain" description="Signal transduction histidine kinase internal region" evidence="3">
    <location>
        <begin position="432"/>
        <end position="510"/>
    </location>
</feature>
<comment type="caution">
    <text evidence="4">The sequence shown here is derived from an EMBL/GenBank/DDBJ whole genome shotgun (WGS) entry which is preliminary data.</text>
</comment>
<dbReference type="SUPFAM" id="SSF55874">
    <property type="entry name" value="ATPase domain of HSP90 chaperone/DNA topoisomerase II/histidine kinase"/>
    <property type="match status" value="1"/>
</dbReference>
<dbReference type="PANTHER" id="PTHR34220:SF7">
    <property type="entry name" value="SENSOR HISTIDINE KINASE YPDA"/>
    <property type="match status" value="1"/>
</dbReference>
<evidence type="ECO:0000259" key="3">
    <source>
        <dbReference type="Pfam" id="PF06580"/>
    </source>
</evidence>
<dbReference type="Gene3D" id="3.30.565.10">
    <property type="entry name" value="Histidine kinase-like ATPase, C-terminal domain"/>
    <property type="match status" value="1"/>
</dbReference>
<organism evidence="4 5">
    <name type="scientific">Ohtaekwangia kribbensis</name>
    <dbReference type="NCBI Taxonomy" id="688913"/>
    <lineage>
        <taxon>Bacteria</taxon>
        <taxon>Pseudomonadati</taxon>
        <taxon>Bacteroidota</taxon>
        <taxon>Cytophagia</taxon>
        <taxon>Cytophagales</taxon>
        <taxon>Fulvivirgaceae</taxon>
        <taxon>Ohtaekwangia</taxon>
    </lineage>
</organism>
<keyword evidence="1" id="KW-0802">TPR repeat</keyword>
<dbReference type="PROSITE" id="PS50005">
    <property type="entry name" value="TPR"/>
    <property type="match status" value="1"/>
</dbReference>
<evidence type="ECO:0000256" key="2">
    <source>
        <dbReference type="SAM" id="Phobius"/>
    </source>
</evidence>
<keyword evidence="4" id="KW-0808">Transferase</keyword>
<dbReference type="InterPro" id="IPR019734">
    <property type="entry name" value="TPR_rpt"/>
</dbReference>
<dbReference type="Pfam" id="PF06580">
    <property type="entry name" value="His_kinase"/>
    <property type="match status" value="1"/>
</dbReference>
<keyword evidence="5" id="KW-1185">Reference proteome</keyword>
<keyword evidence="2" id="KW-0472">Membrane</keyword>
<dbReference type="EMBL" id="JBHTKA010000004">
    <property type="protein sequence ID" value="MFD1000483.1"/>
    <property type="molecule type" value="Genomic_DNA"/>
</dbReference>
<dbReference type="InterPro" id="IPR010559">
    <property type="entry name" value="Sig_transdc_His_kin_internal"/>
</dbReference>
<dbReference type="InterPro" id="IPR011990">
    <property type="entry name" value="TPR-like_helical_dom_sf"/>
</dbReference>
<dbReference type="Pfam" id="PF14559">
    <property type="entry name" value="TPR_19"/>
    <property type="match status" value="1"/>
</dbReference>
<evidence type="ECO:0000313" key="5">
    <source>
        <dbReference type="Proteomes" id="UP001597112"/>
    </source>
</evidence>
<keyword evidence="4" id="KW-0418">Kinase</keyword>
<dbReference type="PANTHER" id="PTHR34220">
    <property type="entry name" value="SENSOR HISTIDINE KINASE YPDA"/>
    <property type="match status" value="1"/>
</dbReference>
<dbReference type="SUPFAM" id="SSF48452">
    <property type="entry name" value="TPR-like"/>
    <property type="match status" value="2"/>
</dbReference>
<dbReference type="Gene3D" id="1.25.40.10">
    <property type="entry name" value="Tetratricopeptide repeat domain"/>
    <property type="match status" value="2"/>
</dbReference>
<gene>
    <name evidence="4" type="ORF">ACFQ21_14255</name>
</gene>
<evidence type="ECO:0000256" key="1">
    <source>
        <dbReference type="PROSITE-ProRule" id="PRU00339"/>
    </source>
</evidence>
<keyword evidence="2" id="KW-0812">Transmembrane</keyword>
<reference evidence="5" key="1">
    <citation type="journal article" date="2019" name="Int. J. Syst. Evol. Microbiol.">
        <title>The Global Catalogue of Microorganisms (GCM) 10K type strain sequencing project: providing services to taxonomists for standard genome sequencing and annotation.</title>
        <authorList>
            <consortium name="The Broad Institute Genomics Platform"/>
            <consortium name="The Broad Institute Genome Sequencing Center for Infectious Disease"/>
            <person name="Wu L."/>
            <person name="Ma J."/>
        </authorList>
    </citation>
    <scope>NUCLEOTIDE SEQUENCE [LARGE SCALE GENOMIC DNA]</scope>
    <source>
        <strain evidence="5">CCUG 58938</strain>
    </source>
</reference>
<name>A0ABW3K5I2_9BACT</name>
<dbReference type="InterPro" id="IPR050640">
    <property type="entry name" value="Bact_2-comp_sensor_kinase"/>
</dbReference>
<keyword evidence="2" id="KW-1133">Transmembrane helix</keyword>
<protein>
    <submittedName>
        <fullName evidence="4">Histidine kinase</fullName>
    </submittedName>
</protein>
<proteinExistence type="predicted"/>
<dbReference type="RefSeq" id="WP_377579904.1">
    <property type="nucleotide sequence ID" value="NZ_JBHTKA010000004.1"/>
</dbReference>